<proteinExistence type="predicted"/>
<feature type="transmembrane region" description="Helical" evidence="1">
    <location>
        <begin position="310"/>
        <end position="330"/>
    </location>
</feature>
<evidence type="ECO:0000256" key="1">
    <source>
        <dbReference type="SAM" id="Phobius"/>
    </source>
</evidence>
<evidence type="ECO:0000313" key="2">
    <source>
        <dbReference type="EMBL" id="QDV35073.1"/>
    </source>
</evidence>
<dbReference type="KEGG" id="tpla:ElP_29750"/>
<keyword evidence="1" id="KW-0812">Transmembrane</keyword>
<dbReference type="AlphaFoldDB" id="A0A518H2N2"/>
<dbReference type="OrthoDB" id="8756136at2"/>
<keyword evidence="3" id="KW-1185">Reference proteome</keyword>
<name>A0A518H2N2_9BACT</name>
<evidence type="ECO:0000313" key="3">
    <source>
        <dbReference type="Proteomes" id="UP000317835"/>
    </source>
</evidence>
<dbReference type="Proteomes" id="UP000317835">
    <property type="component" value="Chromosome"/>
</dbReference>
<keyword evidence="1" id="KW-1133">Transmembrane helix</keyword>
<sequence length="494" mass="54333">MSKSYMPGIWSHQYEALPPAEKAVMAGEVDGIFRKQTGVTRALDPDRDRELVRTWLRIRDDLMARRSAGSGARASRVPGPRASGGSLITGSVGIGGFNYEGDVALVKTLLNEVKSSLIYDPKELGEVLPDGTIALRIVSLAPNGEVTPTLIDHIRRFQRRAVGMADPDGLVEPDGKTIRELTRHFLLSGSLLRLKDKDVEARLHPDSVHTIRGGPPMLDGLQFRRGQVINGLDGKRLLLSITAQEAVFMLLDRSGPGGKMEDLDPMRGAIGGFYAQSTDAFVGEYETFFWRDLSKKLAPIQTMIEVEVNLLMAIGTAMTGTAIFYAGFTLSDFIARNRHKFTHWIAIVGAVLDAREDLQRLAPTLYDNLFDALFSFYLRSLKPGNVSKVVGAILGKGGERLVRGKINVLLSAITLILGVVVALLQNIADSLSRAESIYNQGMRTLVADLRDQGVTVTPREQAAIFDEIRAHPQEIRDVFTRLHTKVDEHARLAQ</sequence>
<feature type="transmembrane region" description="Helical" evidence="1">
    <location>
        <begin position="406"/>
        <end position="424"/>
    </location>
</feature>
<organism evidence="2 3">
    <name type="scientific">Tautonia plasticadhaerens</name>
    <dbReference type="NCBI Taxonomy" id="2527974"/>
    <lineage>
        <taxon>Bacteria</taxon>
        <taxon>Pseudomonadati</taxon>
        <taxon>Planctomycetota</taxon>
        <taxon>Planctomycetia</taxon>
        <taxon>Isosphaerales</taxon>
        <taxon>Isosphaeraceae</taxon>
        <taxon>Tautonia</taxon>
    </lineage>
</organism>
<accession>A0A518H2N2</accession>
<dbReference type="EMBL" id="CP036426">
    <property type="protein sequence ID" value="QDV35073.1"/>
    <property type="molecule type" value="Genomic_DNA"/>
</dbReference>
<keyword evidence="1" id="KW-0472">Membrane</keyword>
<protein>
    <submittedName>
        <fullName evidence="2">Uncharacterized protein</fullName>
    </submittedName>
</protein>
<dbReference type="RefSeq" id="WP_145270412.1">
    <property type="nucleotide sequence ID" value="NZ_CP036426.1"/>
</dbReference>
<gene>
    <name evidence="2" type="ORF">ElP_29750</name>
</gene>
<reference evidence="2 3" key="1">
    <citation type="submission" date="2019-02" db="EMBL/GenBank/DDBJ databases">
        <title>Deep-cultivation of Planctomycetes and their phenomic and genomic characterization uncovers novel biology.</title>
        <authorList>
            <person name="Wiegand S."/>
            <person name="Jogler M."/>
            <person name="Boedeker C."/>
            <person name="Pinto D."/>
            <person name="Vollmers J."/>
            <person name="Rivas-Marin E."/>
            <person name="Kohn T."/>
            <person name="Peeters S.H."/>
            <person name="Heuer A."/>
            <person name="Rast P."/>
            <person name="Oberbeckmann S."/>
            <person name="Bunk B."/>
            <person name="Jeske O."/>
            <person name="Meyerdierks A."/>
            <person name="Storesund J.E."/>
            <person name="Kallscheuer N."/>
            <person name="Luecker S."/>
            <person name="Lage O.M."/>
            <person name="Pohl T."/>
            <person name="Merkel B.J."/>
            <person name="Hornburger P."/>
            <person name="Mueller R.-W."/>
            <person name="Bruemmer F."/>
            <person name="Labrenz M."/>
            <person name="Spormann A.M."/>
            <person name="Op den Camp H."/>
            <person name="Overmann J."/>
            <person name="Amann R."/>
            <person name="Jetten M.S.M."/>
            <person name="Mascher T."/>
            <person name="Medema M.H."/>
            <person name="Devos D.P."/>
            <person name="Kaster A.-K."/>
            <person name="Ovreas L."/>
            <person name="Rohde M."/>
            <person name="Galperin M.Y."/>
            <person name="Jogler C."/>
        </authorList>
    </citation>
    <scope>NUCLEOTIDE SEQUENCE [LARGE SCALE GENOMIC DNA]</scope>
    <source>
        <strain evidence="2 3">ElP</strain>
    </source>
</reference>